<protein>
    <recommendedName>
        <fullName evidence="8">Alkyl hydroperoxide reductase protein C22</fullName>
    </recommendedName>
    <alternativeName>
        <fullName evidence="9">Thioredoxin peroxidase</fullName>
    </alternativeName>
</protein>
<comment type="subcellular location">
    <subcellularLocation>
        <location evidence="1">Cytoplasm</location>
    </subcellularLocation>
</comment>
<dbReference type="InterPro" id="IPR050217">
    <property type="entry name" value="Peroxiredoxin"/>
</dbReference>
<dbReference type="GO" id="GO:0042744">
    <property type="term" value="P:hydrogen peroxide catabolic process"/>
    <property type="evidence" value="ECO:0007669"/>
    <property type="project" value="TreeGrafter"/>
</dbReference>
<dbReference type="SUPFAM" id="SSF52833">
    <property type="entry name" value="Thioredoxin-like"/>
    <property type="match status" value="1"/>
</dbReference>
<feature type="transmembrane region" description="Helical" evidence="12">
    <location>
        <begin position="55"/>
        <end position="76"/>
    </location>
</feature>
<feature type="active site" description="Cysteine sulfenic acid (-SOH) intermediate; for peroxidase activity" evidence="11">
    <location>
        <position position="69"/>
    </location>
</feature>
<evidence type="ECO:0000256" key="11">
    <source>
        <dbReference type="PIRSR" id="PIRSR000239-1"/>
    </source>
</evidence>
<evidence type="ECO:0000256" key="9">
    <source>
        <dbReference type="ARBA" id="ARBA00032824"/>
    </source>
</evidence>
<sequence>MLNMWYIKILIITTVQDNIMVMVTYEAPNFIAPAILGNGKLIQNFNMKEYKKNKYAIIFFWPMDFTFVCPSELIAFNKRYKNFKKRNVKLIGISIDSIFVHQQWKKTKISDGGIGEIKYVMVSDIKREIQKSYCIEDKKNGVALRASFLIDKNNIIRHQTVNDLPLGRNIDEILRIIDALQIHEKDGNVCPAQWKKNKQTIKPTLEGITEYLSNNFDDL</sequence>
<dbReference type="PANTHER" id="PTHR10681:SF128">
    <property type="entry name" value="THIOREDOXIN-DEPENDENT PEROXIDE REDUCTASE, MITOCHONDRIAL"/>
    <property type="match status" value="1"/>
</dbReference>
<dbReference type="PIRSF" id="PIRSF000239">
    <property type="entry name" value="AHPC"/>
    <property type="match status" value="1"/>
</dbReference>
<evidence type="ECO:0000256" key="4">
    <source>
        <dbReference type="ARBA" id="ARBA00022559"/>
    </source>
</evidence>
<dbReference type="GO" id="GO:0006979">
    <property type="term" value="P:response to oxidative stress"/>
    <property type="evidence" value="ECO:0007669"/>
    <property type="project" value="TreeGrafter"/>
</dbReference>
<dbReference type="FunFam" id="3.40.30.10:FF:000002">
    <property type="entry name" value="Alkyl hydroperoxide reductase C"/>
    <property type="match status" value="1"/>
</dbReference>
<dbReference type="Proteomes" id="UP000256856">
    <property type="component" value="Chromosome"/>
</dbReference>
<dbReference type="GO" id="GO:0045454">
    <property type="term" value="P:cell redox homeostasis"/>
    <property type="evidence" value="ECO:0007669"/>
    <property type="project" value="TreeGrafter"/>
</dbReference>
<keyword evidence="12" id="KW-0812">Transmembrane</keyword>
<evidence type="ECO:0000256" key="3">
    <source>
        <dbReference type="ARBA" id="ARBA00022490"/>
    </source>
</evidence>
<dbReference type="InterPro" id="IPR013766">
    <property type="entry name" value="Thioredoxin_domain"/>
</dbReference>
<evidence type="ECO:0000256" key="12">
    <source>
        <dbReference type="SAM" id="Phobius"/>
    </source>
</evidence>
<dbReference type="KEGG" id="ppet:C9I82_453"/>
<keyword evidence="12" id="KW-0472">Membrane</keyword>
<dbReference type="Pfam" id="PF00578">
    <property type="entry name" value="AhpC-TSA"/>
    <property type="match status" value="1"/>
</dbReference>
<evidence type="ECO:0000256" key="8">
    <source>
        <dbReference type="ARBA" id="ARBA00031809"/>
    </source>
</evidence>
<keyword evidence="7" id="KW-0676">Redox-active center</keyword>
<comment type="similarity">
    <text evidence="2">Belongs to the peroxiredoxin family. AhpC/Prx1 subfamily.</text>
</comment>
<evidence type="ECO:0000256" key="7">
    <source>
        <dbReference type="ARBA" id="ARBA00023284"/>
    </source>
</evidence>
<feature type="domain" description="Thioredoxin" evidence="13">
    <location>
        <begin position="21"/>
        <end position="182"/>
    </location>
</feature>
<comment type="function">
    <text evidence="10">Thiol-specific peroxidase that catalyzes the reduction of hydrogen peroxide and organic hydroperoxides to water and alcohols, respectively. Plays a role in cell protection against oxidative stress by detoxifying peroxides.</text>
</comment>
<evidence type="ECO:0000256" key="5">
    <source>
        <dbReference type="ARBA" id="ARBA00023002"/>
    </source>
</evidence>
<evidence type="ECO:0000313" key="14">
    <source>
        <dbReference type="EMBL" id="AXN02399.1"/>
    </source>
</evidence>
<keyword evidence="5" id="KW-0560">Oxidoreductase</keyword>
<dbReference type="InterPro" id="IPR036249">
    <property type="entry name" value="Thioredoxin-like_sf"/>
</dbReference>
<dbReference type="CDD" id="cd03015">
    <property type="entry name" value="PRX_Typ2cys"/>
    <property type="match status" value="1"/>
</dbReference>
<reference evidence="14 15" key="1">
    <citation type="submission" date="2018-03" db="EMBL/GenBank/DDBJ databases">
        <title>A parallel universe: an anciently diverged bacterial symbiosis in a Hawaiian planthopper (Hemiptera: Cixiidae) reveals rearranged nutritional responsibilities.</title>
        <authorList>
            <person name="Bennett G."/>
            <person name="Mao M."/>
        </authorList>
    </citation>
    <scope>NUCLEOTIDE SEQUENCE [LARGE SCALE GENOMIC DNA]</scope>
    <source>
        <strain evidence="14 15">OLIH</strain>
    </source>
</reference>
<dbReference type="GO" id="GO:0005829">
    <property type="term" value="C:cytosol"/>
    <property type="evidence" value="ECO:0007669"/>
    <property type="project" value="TreeGrafter"/>
</dbReference>
<dbReference type="InterPro" id="IPR000866">
    <property type="entry name" value="AhpC/TSA"/>
</dbReference>
<dbReference type="GO" id="GO:0033554">
    <property type="term" value="P:cellular response to stress"/>
    <property type="evidence" value="ECO:0007669"/>
    <property type="project" value="TreeGrafter"/>
</dbReference>
<accession>A0A346E094</accession>
<dbReference type="PANTHER" id="PTHR10681">
    <property type="entry name" value="THIOREDOXIN PEROXIDASE"/>
    <property type="match status" value="1"/>
</dbReference>
<name>A0A346E094_9ENTR</name>
<keyword evidence="12" id="KW-1133">Transmembrane helix</keyword>
<dbReference type="Pfam" id="PF10417">
    <property type="entry name" value="1-cysPrx_C"/>
    <property type="match status" value="1"/>
</dbReference>
<dbReference type="AlphaFoldDB" id="A0A346E094"/>
<keyword evidence="4" id="KW-0575">Peroxidase</keyword>
<organism evidence="14 15">
    <name type="scientific">Candidatus Purcelliella pentastirinorum</name>
    <dbReference type="NCBI Taxonomy" id="472834"/>
    <lineage>
        <taxon>Bacteria</taxon>
        <taxon>Pseudomonadati</taxon>
        <taxon>Pseudomonadota</taxon>
        <taxon>Gammaproteobacteria</taxon>
        <taxon>Enterobacterales</taxon>
        <taxon>Enterobacteriaceae</taxon>
        <taxon>Candidatus Purcelliella</taxon>
    </lineage>
</organism>
<dbReference type="InterPro" id="IPR024706">
    <property type="entry name" value="Peroxiredoxin_AhpC-typ"/>
</dbReference>
<keyword evidence="6" id="KW-1015">Disulfide bond</keyword>
<dbReference type="Gene3D" id="3.40.30.10">
    <property type="entry name" value="Glutaredoxin"/>
    <property type="match status" value="1"/>
</dbReference>
<keyword evidence="3" id="KW-0963">Cytoplasm</keyword>
<proteinExistence type="inferred from homology"/>
<dbReference type="GO" id="GO:0008379">
    <property type="term" value="F:thioredoxin peroxidase activity"/>
    <property type="evidence" value="ECO:0007669"/>
    <property type="project" value="TreeGrafter"/>
</dbReference>
<evidence type="ECO:0000259" key="13">
    <source>
        <dbReference type="PROSITE" id="PS51352"/>
    </source>
</evidence>
<keyword evidence="15" id="KW-1185">Reference proteome</keyword>
<gene>
    <name evidence="14" type="ORF">C9I82_453</name>
</gene>
<dbReference type="EMBL" id="CP028374">
    <property type="protein sequence ID" value="AXN02399.1"/>
    <property type="molecule type" value="Genomic_DNA"/>
</dbReference>
<evidence type="ECO:0000313" key="15">
    <source>
        <dbReference type="Proteomes" id="UP000256856"/>
    </source>
</evidence>
<dbReference type="InterPro" id="IPR019479">
    <property type="entry name" value="Peroxiredoxin_C"/>
</dbReference>
<evidence type="ECO:0000256" key="2">
    <source>
        <dbReference type="ARBA" id="ARBA00009796"/>
    </source>
</evidence>
<evidence type="ECO:0000256" key="6">
    <source>
        <dbReference type="ARBA" id="ARBA00023157"/>
    </source>
</evidence>
<dbReference type="PROSITE" id="PS51352">
    <property type="entry name" value="THIOREDOXIN_2"/>
    <property type="match status" value="1"/>
</dbReference>
<evidence type="ECO:0000256" key="10">
    <source>
        <dbReference type="ARBA" id="ARBA00037420"/>
    </source>
</evidence>
<evidence type="ECO:0000256" key="1">
    <source>
        <dbReference type="ARBA" id="ARBA00004496"/>
    </source>
</evidence>